<dbReference type="InterPro" id="IPR000515">
    <property type="entry name" value="MetI-like"/>
</dbReference>
<evidence type="ECO:0000256" key="1">
    <source>
        <dbReference type="ARBA" id="ARBA00004651"/>
    </source>
</evidence>
<keyword evidence="6 7" id="KW-0472">Membrane</keyword>
<keyword evidence="5 7" id="KW-1133">Transmembrane helix</keyword>
<dbReference type="GeneID" id="93146854"/>
<proteinExistence type="inferred from homology"/>
<dbReference type="OrthoDB" id="156617at2"/>
<dbReference type="CDD" id="cd06261">
    <property type="entry name" value="TM_PBP2"/>
    <property type="match status" value="1"/>
</dbReference>
<evidence type="ECO:0000313" key="11">
    <source>
        <dbReference type="Proteomes" id="UP000434223"/>
    </source>
</evidence>
<dbReference type="PANTHER" id="PTHR43744">
    <property type="entry name" value="ABC TRANSPORTER PERMEASE PROTEIN MG189-RELATED-RELATED"/>
    <property type="match status" value="1"/>
</dbReference>
<feature type="transmembrane region" description="Helical" evidence="7">
    <location>
        <begin position="140"/>
        <end position="163"/>
    </location>
</feature>
<gene>
    <name evidence="9" type="ORF">CE91St55_00670</name>
    <name evidence="10" type="ORF">GNE07_23545</name>
</gene>
<dbReference type="Proteomes" id="UP000434223">
    <property type="component" value="Unassembled WGS sequence"/>
</dbReference>
<evidence type="ECO:0000256" key="7">
    <source>
        <dbReference type="RuleBase" id="RU363032"/>
    </source>
</evidence>
<protein>
    <submittedName>
        <fullName evidence="10">ABC transporter permease subunit</fullName>
    </submittedName>
    <submittedName>
        <fullName evidence="9">Sugar ABC transporter permease</fullName>
    </submittedName>
</protein>
<dbReference type="GO" id="GO:0055085">
    <property type="term" value="P:transmembrane transport"/>
    <property type="evidence" value="ECO:0007669"/>
    <property type="project" value="InterPro"/>
</dbReference>
<name>A0A413WXP0_9FIRM</name>
<dbReference type="AlphaFoldDB" id="A0A413WXP0"/>
<dbReference type="Pfam" id="PF00528">
    <property type="entry name" value="BPD_transp_1"/>
    <property type="match status" value="1"/>
</dbReference>
<evidence type="ECO:0000313" key="9">
    <source>
        <dbReference type="EMBL" id="GKG98085.1"/>
    </source>
</evidence>
<keyword evidence="2 7" id="KW-0813">Transport</keyword>
<reference evidence="9" key="2">
    <citation type="submission" date="2022-01" db="EMBL/GenBank/DDBJ databases">
        <title>Novel bile acid biosynthetic pathways are enriched in the microbiome of centenarians.</title>
        <authorList>
            <person name="Sato Y."/>
            <person name="Atarashi K."/>
            <person name="Plichta R.D."/>
            <person name="Arai Y."/>
            <person name="Sasajima S."/>
            <person name="Kearney M.S."/>
            <person name="Suda W."/>
            <person name="Takeshita K."/>
            <person name="Sasaki T."/>
            <person name="Okamoto S."/>
            <person name="Skelly N.A."/>
            <person name="Okamura Y."/>
            <person name="Vlamakis H."/>
            <person name="Li Y."/>
            <person name="Tanoue T."/>
            <person name="Takei H."/>
            <person name="Nittono H."/>
            <person name="Narushima S."/>
            <person name="Irie J."/>
            <person name="Itoh H."/>
            <person name="Moriya K."/>
            <person name="Sugiura Y."/>
            <person name="Suematsu M."/>
            <person name="Moritoki N."/>
            <person name="Shibata S."/>
            <person name="Littman R.D."/>
            <person name="Fischbach A.M."/>
            <person name="Uwamino Y."/>
            <person name="Inoue T."/>
            <person name="Honda A."/>
            <person name="Hattori M."/>
            <person name="Murai T."/>
            <person name="Xavier J.R."/>
            <person name="Hirose N."/>
            <person name="Honda K."/>
        </authorList>
    </citation>
    <scope>NUCLEOTIDE SEQUENCE</scope>
    <source>
        <strain evidence="9">CE91-St55</strain>
    </source>
</reference>
<sequence length="280" mass="31685">MSKEQKSKVVRLLLRILLFVAVVLVILPLIWTFISALKDNNEISQFPMRLPKKLQWNNFARAWTNADIGKNFLNSIFITVFSMVLSLVMVVPASYALGRYKGKILTPVKALFMAGMFIQKNYLVVPLFLQLLSFNMLNSRVAMCIVYACTTLPFYIFLMSGFMEGIDNAYVEAAGIDGASHFRTMVSVVFPMCKPGVATMLMFSFMEYWNEYILALQFLRDDTKKTLPVGLKNIMEQARFATDWGALFAAMVIVMIPTMIFYLMVQKKLTSGLSMGGLKG</sequence>
<organism evidence="9 12">
    <name type="scientific">Hungatella hathewayi</name>
    <dbReference type="NCBI Taxonomy" id="154046"/>
    <lineage>
        <taxon>Bacteria</taxon>
        <taxon>Bacillati</taxon>
        <taxon>Bacillota</taxon>
        <taxon>Clostridia</taxon>
        <taxon>Lachnospirales</taxon>
        <taxon>Lachnospiraceae</taxon>
        <taxon>Hungatella</taxon>
    </lineage>
</organism>
<dbReference type="SUPFAM" id="SSF161098">
    <property type="entry name" value="MetI-like"/>
    <property type="match status" value="1"/>
</dbReference>
<feature type="transmembrane region" description="Helical" evidence="7">
    <location>
        <begin position="12"/>
        <end position="34"/>
    </location>
</feature>
<evidence type="ECO:0000256" key="5">
    <source>
        <dbReference type="ARBA" id="ARBA00022989"/>
    </source>
</evidence>
<evidence type="ECO:0000256" key="6">
    <source>
        <dbReference type="ARBA" id="ARBA00023136"/>
    </source>
</evidence>
<feature type="transmembrane region" description="Helical" evidence="7">
    <location>
        <begin position="110"/>
        <end position="134"/>
    </location>
</feature>
<keyword evidence="4 7" id="KW-0812">Transmembrane</keyword>
<comment type="similarity">
    <text evidence="7">Belongs to the binding-protein-dependent transport system permease family.</text>
</comment>
<evidence type="ECO:0000259" key="8">
    <source>
        <dbReference type="PROSITE" id="PS50928"/>
    </source>
</evidence>
<dbReference type="InterPro" id="IPR035906">
    <property type="entry name" value="MetI-like_sf"/>
</dbReference>
<keyword evidence="3" id="KW-1003">Cell membrane</keyword>
<evidence type="ECO:0000313" key="12">
    <source>
        <dbReference type="Proteomes" id="UP001055091"/>
    </source>
</evidence>
<feature type="transmembrane region" description="Helical" evidence="7">
    <location>
        <begin position="76"/>
        <end position="98"/>
    </location>
</feature>
<evidence type="ECO:0000256" key="3">
    <source>
        <dbReference type="ARBA" id="ARBA00022475"/>
    </source>
</evidence>
<dbReference type="Gene3D" id="1.10.3720.10">
    <property type="entry name" value="MetI-like"/>
    <property type="match status" value="1"/>
</dbReference>
<dbReference type="EMBL" id="WNME01000020">
    <property type="protein sequence ID" value="MUB65999.1"/>
    <property type="molecule type" value="Genomic_DNA"/>
</dbReference>
<comment type="subcellular location">
    <subcellularLocation>
        <location evidence="1 7">Cell membrane</location>
        <topology evidence="1 7">Multi-pass membrane protein</topology>
    </subcellularLocation>
</comment>
<dbReference type="PANTHER" id="PTHR43744:SF12">
    <property type="entry name" value="ABC TRANSPORTER PERMEASE PROTEIN MG189-RELATED"/>
    <property type="match status" value="1"/>
</dbReference>
<dbReference type="EMBL" id="BQNJ01000001">
    <property type="protein sequence ID" value="GKG98085.1"/>
    <property type="molecule type" value="Genomic_DNA"/>
</dbReference>
<dbReference type="RefSeq" id="WP_006771808.1">
    <property type="nucleotide sequence ID" value="NZ_BQNJ01000001.1"/>
</dbReference>
<evidence type="ECO:0000256" key="4">
    <source>
        <dbReference type="ARBA" id="ARBA00022692"/>
    </source>
</evidence>
<dbReference type="Proteomes" id="UP001055091">
    <property type="component" value="Unassembled WGS sequence"/>
</dbReference>
<dbReference type="GO" id="GO:0005886">
    <property type="term" value="C:plasma membrane"/>
    <property type="evidence" value="ECO:0007669"/>
    <property type="project" value="UniProtKB-SubCell"/>
</dbReference>
<accession>A0A413WXP0</accession>
<comment type="caution">
    <text evidence="9">The sequence shown here is derived from an EMBL/GenBank/DDBJ whole genome shotgun (WGS) entry which is preliminary data.</text>
</comment>
<evidence type="ECO:0000256" key="2">
    <source>
        <dbReference type="ARBA" id="ARBA00022448"/>
    </source>
</evidence>
<feature type="domain" description="ABC transmembrane type-1" evidence="8">
    <location>
        <begin position="72"/>
        <end position="265"/>
    </location>
</feature>
<evidence type="ECO:0000313" key="10">
    <source>
        <dbReference type="EMBL" id="MUB65999.1"/>
    </source>
</evidence>
<reference evidence="10 11" key="1">
    <citation type="submission" date="2019-09" db="EMBL/GenBank/DDBJ databases">
        <title>Draft genome sequencing of Hungatella hathewayi 123Y-2.</title>
        <authorList>
            <person name="Lv Q."/>
            <person name="Li S."/>
        </authorList>
    </citation>
    <scope>NUCLEOTIDE SEQUENCE [LARGE SCALE GENOMIC DNA]</scope>
    <source>
        <strain evidence="10 11">123Y-2</strain>
    </source>
</reference>
<dbReference type="PROSITE" id="PS50928">
    <property type="entry name" value="ABC_TM1"/>
    <property type="match status" value="1"/>
</dbReference>
<feature type="transmembrane region" description="Helical" evidence="7">
    <location>
        <begin position="244"/>
        <end position="265"/>
    </location>
</feature>